<proteinExistence type="predicted"/>
<dbReference type="EMBL" id="CAXAMN010022784">
    <property type="protein sequence ID" value="CAK9072633.1"/>
    <property type="molecule type" value="Genomic_DNA"/>
</dbReference>
<gene>
    <name evidence="2" type="ORF">CCMP2556_LOCUS35745</name>
</gene>
<feature type="transmembrane region" description="Helical" evidence="1">
    <location>
        <begin position="203"/>
        <end position="225"/>
    </location>
</feature>
<feature type="transmembrane region" description="Helical" evidence="1">
    <location>
        <begin position="119"/>
        <end position="141"/>
    </location>
</feature>
<comment type="caution">
    <text evidence="2">The sequence shown here is derived from an EMBL/GenBank/DDBJ whole genome shotgun (WGS) entry which is preliminary data.</text>
</comment>
<protein>
    <submittedName>
        <fullName evidence="2">Uncharacterized protein</fullName>
    </submittedName>
</protein>
<dbReference type="Proteomes" id="UP001642484">
    <property type="component" value="Unassembled WGS sequence"/>
</dbReference>
<evidence type="ECO:0000313" key="2">
    <source>
        <dbReference type="EMBL" id="CAK9072633.1"/>
    </source>
</evidence>
<accession>A0ABP0PAH3</accession>
<sequence>MAKAWRRSVAHDHRHMDLAQTSLASRVCNGDGKLILSTDQASLLTQINAFVGLGHEDFELPWLQPGILLCMLCILLWCLYLCNELRAVFFSLEAVSFLPRGSRTILKQGRFIQMSYPRWLAYCLMRLARLSIAVALLYAGVLWLAGTTSITDLILNAVALSATLQVDEMIFAALMPKKIQINIQDLEAIKVKYSNARSQFESVVLLLLITGLMLCPYFSLVAPLAQDMLEVKRQYCAGNQDFVVGGNNMQKITVGFKTKPFNISEENSLSQFAVEDWIWRQDETVSNYILFKKELGEFDQQLSMPLSTLASFENTCEDWDATFLKGGTTESWQEQYRTHWFSTAFSLNMDLDSNCSEMRQHCDREDAGLLRYTCGHTCGCAYPYGNPWFRVTDSGCSDACKDAAEDYAATQICEDQNVTSQPLQDVWMTFWWYYLFMITYGVGLAHPNDLANNNQYADLYWRSLNMTELGCAGFLRVGWGEDPFLQSAFCEGSYVYRPLALLCPVSCGCTVSDPMPSYCPRSCKGCADGEEFPPQGQVTNCAQAAAVGLCEAYPAEALQLCAETCDLCHLLPGGARRLDSSRIAAVLQELDARARGGV</sequence>
<keyword evidence="1" id="KW-0812">Transmembrane</keyword>
<name>A0ABP0PAH3_9DINO</name>
<reference evidence="2 3" key="1">
    <citation type="submission" date="2024-02" db="EMBL/GenBank/DDBJ databases">
        <authorList>
            <person name="Chen Y."/>
            <person name="Shah S."/>
            <person name="Dougan E. K."/>
            <person name="Thang M."/>
            <person name="Chan C."/>
        </authorList>
    </citation>
    <scope>NUCLEOTIDE SEQUENCE [LARGE SCALE GENOMIC DNA]</scope>
</reference>
<feature type="transmembrane region" description="Helical" evidence="1">
    <location>
        <begin position="153"/>
        <end position="174"/>
    </location>
</feature>
<keyword evidence="1" id="KW-0472">Membrane</keyword>
<evidence type="ECO:0000313" key="3">
    <source>
        <dbReference type="Proteomes" id="UP001642484"/>
    </source>
</evidence>
<organism evidence="2 3">
    <name type="scientific">Durusdinium trenchii</name>
    <dbReference type="NCBI Taxonomy" id="1381693"/>
    <lineage>
        <taxon>Eukaryota</taxon>
        <taxon>Sar</taxon>
        <taxon>Alveolata</taxon>
        <taxon>Dinophyceae</taxon>
        <taxon>Suessiales</taxon>
        <taxon>Symbiodiniaceae</taxon>
        <taxon>Durusdinium</taxon>
    </lineage>
</organism>
<feature type="transmembrane region" description="Helical" evidence="1">
    <location>
        <begin position="62"/>
        <end position="82"/>
    </location>
</feature>
<evidence type="ECO:0000256" key="1">
    <source>
        <dbReference type="SAM" id="Phobius"/>
    </source>
</evidence>
<keyword evidence="1" id="KW-1133">Transmembrane helix</keyword>
<keyword evidence="3" id="KW-1185">Reference proteome</keyword>